<feature type="domain" description="GH18" evidence="9">
    <location>
        <begin position="160"/>
        <end position="496"/>
    </location>
</feature>
<protein>
    <recommendedName>
        <fullName evidence="9">GH18 domain-containing protein</fullName>
    </recommendedName>
</protein>
<dbReference type="InterPro" id="IPR001223">
    <property type="entry name" value="Glyco_hydro18_cat"/>
</dbReference>
<dbReference type="Proteomes" id="UP000807469">
    <property type="component" value="Unassembled WGS sequence"/>
</dbReference>
<dbReference type="SUPFAM" id="SSF51445">
    <property type="entry name" value="(Trans)glycosidases"/>
    <property type="match status" value="1"/>
</dbReference>
<dbReference type="PROSITE" id="PS51910">
    <property type="entry name" value="GH18_2"/>
    <property type="match status" value="1"/>
</dbReference>
<dbReference type="PANTHER" id="PTHR11177:SF397">
    <property type="entry name" value="CHITINASE"/>
    <property type="match status" value="1"/>
</dbReference>
<dbReference type="GO" id="GO:0008061">
    <property type="term" value="F:chitin binding"/>
    <property type="evidence" value="ECO:0007669"/>
    <property type="project" value="InterPro"/>
</dbReference>
<organism evidence="10 11">
    <name type="scientific">Pholiota conissans</name>
    <dbReference type="NCBI Taxonomy" id="109636"/>
    <lineage>
        <taxon>Eukaryota</taxon>
        <taxon>Fungi</taxon>
        <taxon>Dikarya</taxon>
        <taxon>Basidiomycota</taxon>
        <taxon>Agaricomycotina</taxon>
        <taxon>Agaricomycetes</taxon>
        <taxon>Agaricomycetidae</taxon>
        <taxon>Agaricales</taxon>
        <taxon>Agaricineae</taxon>
        <taxon>Strophariaceae</taxon>
        <taxon>Pholiota</taxon>
    </lineage>
</organism>
<evidence type="ECO:0000313" key="11">
    <source>
        <dbReference type="Proteomes" id="UP000807469"/>
    </source>
</evidence>
<keyword evidence="6" id="KW-0624">Polysaccharide degradation</keyword>
<dbReference type="GO" id="GO:0000272">
    <property type="term" value="P:polysaccharide catabolic process"/>
    <property type="evidence" value="ECO:0007669"/>
    <property type="project" value="UniProtKB-KW"/>
</dbReference>
<evidence type="ECO:0000313" key="10">
    <source>
        <dbReference type="EMBL" id="KAF9480694.1"/>
    </source>
</evidence>
<evidence type="ECO:0000256" key="2">
    <source>
        <dbReference type="ARBA" id="ARBA00022801"/>
    </source>
</evidence>
<evidence type="ECO:0000256" key="3">
    <source>
        <dbReference type="ARBA" id="ARBA00023024"/>
    </source>
</evidence>
<dbReference type="PANTHER" id="PTHR11177">
    <property type="entry name" value="CHITINASE"/>
    <property type="match status" value="1"/>
</dbReference>
<sequence>MSIRPTTRLQQFPVVPSSIYSRILILVSSKQQTRRIFLLVLAHPIFPVQIKLAATVTPDFADLGKRFASLSLKEGLVQAIVAHLRNAVRTQRRLILPVLCKFAVVSSDFAVQPRNFVELVVNLIAGDPLYHHAVHTHYFSSRIHNHSTGPVGADQQSATARRIGYYEGWAVTRSCMAFTPEQIPATSLTHVNFAFALISDSFQVIPMDAGDEALWQRTTNLKSNAPALKVFLSIGGWSFNDPPTQNIFSDLVASSGNTQTFIASVLSVMETYGFDGIDVDWEYPGAFDRGGNPSDTENYVNFMKAVKSAFTPHGYGLTFTAPSSYWYLQHFDLPGLLLYADWVNVMTYDLHGTWDGVDPFIGFVLGAHTNLTEIDEAFQLFWRVGVSPSQMVMGMGFYGRSFTLADPSCIEPPCPWVSGGNETILQTSSAQVVFDEVAAVKYVVWDSNQWVSYDDQDSFALKMNYANDHCIGGTMIWSVDQDDTSYTAMKDLYPGITALAGGTVESGDQCTVSPCGATSCGLGQVAIASVTTNPALPGQACPLNNRALLCCPAGNAPTDCTWRGGDVLCSPSCNAGEAVLATDPAGDGNMCLLGQQALCCKTNLEQLNFNCLFFECTSSAPTCPGPNSNPVLITVGTRGQGSSQIDASCTADNFQDLERLCPRTCAVGQVKPFCCSDPIPYQNCKWVGTPPLCLDNACAVGQVQLLTDPQGDASSSCFGAGTRSYCCDPTGSDFIPVPFDDIFPSTVPEGSETFTVDIDTDSGHSSSSSAEAVYSGAPDDLENGPTEEFTPFGEVFIDSPNPQSVSSLDVESHWVIVGCNPTSDQAQQVLAYCSKPMNESGTGCGHVFIGQAQHTIVKMPSSCGKGPYARVVGLDVHSDQNALPAMHNSLKPASESVHLLNFDYNFLAIPESNGPVYMRVDASDLPDYWDEVVDSPPERRQWLQERGLWKEKTLTRRWWGSFTGWLDKLNTVKTKSTTTRQFLWSDTYPIFSQSESCPGPPAFESSMNIEVSGAAQFSARYGFYLQGQIVPPSVQAAYLFFSSDADARADFTVEGTASVSYDSSMVQLASFGFPGLYYPGILTIGPSLVLEGYITGQLSISGQFTASLAYQFPSVDFTLGKSSSDQTPGLLNPTAVVPPLNKPIPDINWSVDLHGDLSVHIVPQVQMGVSILGGALVDAQAFIRADLGGGISITGSVSNIQNPNICINPYFSVNLDAGITGSLAFWETGPLVWPLFSDRYNFPPNGYCPLSLDTRELRNSSLVPYANVKLSHIPGIERRGAFIREVGKDGLEHIIEPVNRRSTALQKRAVPFIPGNLFCPAVGNQIAGADTGKGTDFDPYDDLSSQTLEDAFERREDLGDEDIPVFNISHIHELRKVTVNTCMSSGNPININAPTYSGTQNIGYFDLANPGSQTLNSDYVQSQNPPVAGANLYGREHVYELQMLSIFIDSLATGHHDLWLSPTTPSFCSWAKTYLLTPYFPQGGGNGQSVVASLQRCLPANSFRGTDLATPDGNRMVWLENIANGAKASAVASQTFRAQNVFEDYEPVKQVAVFRAAAGVMSYLNSGIAFSQFSMTHDCVNSVWLDWFDRYSKDPNLPAGLNLANIDWNDDFDNIYTEWIDQLLLDIHSNIVEFLQDMTDWFDGPQPNVPLDYAGNLRAANAQGIVQIQVTQADLQAETDRVEGQPITWRTLL</sequence>
<comment type="catalytic activity">
    <reaction evidence="1">
        <text>Random endo-hydrolysis of N-acetyl-beta-D-glucosaminide (1-&gt;4)-beta-linkages in chitin and chitodextrins.</text>
        <dbReference type="EC" id="3.2.1.14"/>
    </reaction>
</comment>
<dbReference type="OrthoDB" id="73875at2759"/>
<keyword evidence="4" id="KW-0119">Carbohydrate metabolism</keyword>
<keyword evidence="2 7" id="KW-0378">Hydrolase</keyword>
<dbReference type="PROSITE" id="PS01095">
    <property type="entry name" value="GH18_1"/>
    <property type="match status" value="1"/>
</dbReference>
<dbReference type="InterPro" id="IPR050314">
    <property type="entry name" value="Glycosyl_Hydrlase_18"/>
</dbReference>
<keyword evidence="3" id="KW-0146">Chitin degradation</keyword>
<dbReference type="EMBL" id="MU155190">
    <property type="protein sequence ID" value="KAF9480694.1"/>
    <property type="molecule type" value="Genomic_DNA"/>
</dbReference>
<dbReference type="Pfam" id="PF00704">
    <property type="entry name" value="Glyco_hydro_18"/>
    <property type="match status" value="1"/>
</dbReference>
<evidence type="ECO:0000256" key="4">
    <source>
        <dbReference type="ARBA" id="ARBA00023277"/>
    </source>
</evidence>
<gene>
    <name evidence="10" type="ORF">BDN70DRAFT_992496</name>
</gene>
<evidence type="ECO:0000256" key="8">
    <source>
        <dbReference type="SAM" id="MobiDB-lite"/>
    </source>
</evidence>
<keyword evidence="5 7" id="KW-0326">Glycosidase</keyword>
<accession>A0A9P5Z3Z1</accession>
<proteinExistence type="predicted"/>
<dbReference type="GO" id="GO:0006032">
    <property type="term" value="P:chitin catabolic process"/>
    <property type="evidence" value="ECO:0007669"/>
    <property type="project" value="UniProtKB-KW"/>
</dbReference>
<evidence type="ECO:0000256" key="6">
    <source>
        <dbReference type="ARBA" id="ARBA00023326"/>
    </source>
</evidence>
<dbReference type="SUPFAM" id="SSF54556">
    <property type="entry name" value="Chitinase insertion domain"/>
    <property type="match status" value="1"/>
</dbReference>
<evidence type="ECO:0000256" key="5">
    <source>
        <dbReference type="ARBA" id="ARBA00023295"/>
    </source>
</evidence>
<dbReference type="Gene3D" id="3.10.50.10">
    <property type="match status" value="1"/>
</dbReference>
<evidence type="ECO:0000256" key="1">
    <source>
        <dbReference type="ARBA" id="ARBA00000822"/>
    </source>
</evidence>
<reference evidence="10" key="1">
    <citation type="submission" date="2020-11" db="EMBL/GenBank/DDBJ databases">
        <authorList>
            <consortium name="DOE Joint Genome Institute"/>
            <person name="Ahrendt S."/>
            <person name="Riley R."/>
            <person name="Andreopoulos W."/>
            <person name="Labutti K."/>
            <person name="Pangilinan J."/>
            <person name="Ruiz-Duenas F.J."/>
            <person name="Barrasa J.M."/>
            <person name="Sanchez-Garcia M."/>
            <person name="Camarero S."/>
            <person name="Miyauchi S."/>
            <person name="Serrano A."/>
            <person name="Linde D."/>
            <person name="Babiker R."/>
            <person name="Drula E."/>
            <person name="Ayuso-Fernandez I."/>
            <person name="Pacheco R."/>
            <person name="Padilla G."/>
            <person name="Ferreira P."/>
            <person name="Barriuso J."/>
            <person name="Kellner H."/>
            <person name="Castanera R."/>
            <person name="Alfaro M."/>
            <person name="Ramirez L."/>
            <person name="Pisabarro A.G."/>
            <person name="Kuo A."/>
            <person name="Tritt A."/>
            <person name="Lipzen A."/>
            <person name="He G."/>
            <person name="Yan M."/>
            <person name="Ng V."/>
            <person name="Cullen D."/>
            <person name="Martin F."/>
            <person name="Rosso M.-N."/>
            <person name="Henrissat B."/>
            <person name="Hibbett D."/>
            <person name="Martinez A.T."/>
            <person name="Grigoriev I.V."/>
        </authorList>
    </citation>
    <scope>NUCLEOTIDE SEQUENCE</scope>
    <source>
        <strain evidence="10">CIRM-BRFM 674</strain>
    </source>
</reference>
<dbReference type="Gene3D" id="3.20.20.80">
    <property type="entry name" value="Glycosidases"/>
    <property type="match status" value="1"/>
</dbReference>
<dbReference type="InterPro" id="IPR011583">
    <property type="entry name" value="Chitinase_II/V-like_cat"/>
</dbReference>
<feature type="region of interest" description="Disordered" evidence="8">
    <location>
        <begin position="750"/>
        <end position="788"/>
    </location>
</feature>
<dbReference type="InterPro" id="IPR001579">
    <property type="entry name" value="Glyco_hydro_18_chit_AS"/>
</dbReference>
<keyword evidence="11" id="KW-1185">Reference proteome</keyword>
<dbReference type="InterPro" id="IPR017853">
    <property type="entry name" value="GH"/>
</dbReference>
<dbReference type="SMART" id="SM00636">
    <property type="entry name" value="Glyco_18"/>
    <property type="match status" value="1"/>
</dbReference>
<dbReference type="InterPro" id="IPR029070">
    <property type="entry name" value="Chitinase_insertion_sf"/>
</dbReference>
<evidence type="ECO:0000256" key="7">
    <source>
        <dbReference type="RuleBase" id="RU000489"/>
    </source>
</evidence>
<comment type="caution">
    <text evidence="10">The sequence shown here is derived from an EMBL/GenBank/DDBJ whole genome shotgun (WGS) entry which is preliminary data.</text>
</comment>
<dbReference type="GO" id="GO:0008843">
    <property type="term" value="F:endochitinase activity"/>
    <property type="evidence" value="ECO:0007669"/>
    <property type="project" value="UniProtKB-EC"/>
</dbReference>
<name>A0A9P5Z3Z1_9AGAR</name>
<evidence type="ECO:0000259" key="9">
    <source>
        <dbReference type="PROSITE" id="PS51910"/>
    </source>
</evidence>